<dbReference type="Pfam" id="PF00583">
    <property type="entry name" value="Acetyltransf_1"/>
    <property type="match status" value="1"/>
</dbReference>
<dbReference type="InterPro" id="IPR041492">
    <property type="entry name" value="HAD_2"/>
</dbReference>
<dbReference type="HOGENOM" id="CLU_841007_0_0_9"/>
<evidence type="ECO:0000313" key="2">
    <source>
        <dbReference type="EMBL" id="AHV98305.1"/>
    </source>
</evidence>
<dbReference type="FunFam" id="3.40.50.1000:FF:000022">
    <property type="entry name" value="Phosphoglycolate phosphatase"/>
    <property type="match status" value="1"/>
</dbReference>
<dbReference type="EMBL" id="CP004078">
    <property type="protein sequence ID" value="AHV98305.1"/>
    <property type="molecule type" value="Genomic_DNA"/>
</dbReference>
<dbReference type="SFLD" id="SFLDG01129">
    <property type="entry name" value="C1.5:_HAD__Beta-PGM__Phosphata"/>
    <property type="match status" value="1"/>
</dbReference>
<dbReference type="InterPro" id="IPR016181">
    <property type="entry name" value="Acyl_CoA_acyltransferase"/>
</dbReference>
<dbReference type="KEGG" id="psab:PSAB_17015"/>
<feature type="domain" description="N-acetyltransferase" evidence="1">
    <location>
        <begin position="238"/>
        <end position="380"/>
    </location>
</feature>
<dbReference type="Gene3D" id="1.10.150.240">
    <property type="entry name" value="Putative phosphatase, domain 2"/>
    <property type="match status" value="1"/>
</dbReference>
<evidence type="ECO:0000259" key="1">
    <source>
        <dbReference type="PROSITE" id="PS51186"/>
    </source>
</evidence>
<protein>
    <submittedName>
        <fullName evidence="2">HAD-superfamily hydrolase</fullName>
    </submittedName>
</protein>
<dbReference type="PANTHER" id="PTHR43434:SF20">
    <property type="entry name" value="5'-NUCLEOTIDASE"/>
    <property type="match status" value="1"/>
</dbReference>
<proteinExistence type="predicted"/>
<dbReference type="Gene3D" id="3.40.630.30">
    <property type="match status" value="1"/>
</dbReference>
<dbReference type="Pfam" id="PF13419">
    <property type="entry name" value="HAD_2"/>
    <property type="match status" value="1"/>
</dbReference>
<dbReference type="AlphaFoldDB" id="X4ZP28"/>
<dbReference type="InterPro" id="IPR036412">
    <property type="entry name" value="HAD-like_sf"/>
</dbReference>
<accession>X4ZP28</accession>
<dbReference type="GO" id="GO:0005829">
    <property type="term" value="C:cytosol"/>
    <property type="evidence" value="ECO:0007669"/>
    <property type="project" value="TreeGrafter"/>
</dbReference>
<dbReference type="OrthoDB" id="9792518at2"/>
<keyword evidence="3" id="KW-1185">Reference proteome</keyword>
<dbReference type="PROSITE" id="PS51186">
    <property type="entry name" value="GNAT"/>
    <property type="match status" value="1"/>
</dbReference>
<dbReference type="InterPro" id="IPR023214">
    <property type="entry name" value="HAD_sf"/>
</dbReference>
<dbReference type="Proteomes" id="UP000019772">
    <property type="component" value="Chromosome"/>
</dbReference>
<dbReference type="SUPFAM" id="SSF55729">
    <property type="entry name" value="Acyl-CoA N-acyltransferases (Nat)"/>
    <property type="match status" value="1"/>
</dbReference>
<dbReference type="PATRIC" id="fig|1268072.3.peg.3510"/>
<dbReference type="eggNOG" id="COG0456">
    <property type="taxonomic scope" value="Bacteria"/>
</dbReference>
<organism evidence="2 3">
    <name type="scientific">Paenibacillus sabinae T27</name>
    <dbReference type="NCBI Taxonomy" id="1268072"/>
    <lineage>
        <taxon>Bacteria</taxon>
        <taxon>Bacillati</taxon>
        <taxon>Bacillota</taxon>
        <taxon>Bacilli</taxon>
        <taxon>Bacillales</taxon>
        <taxon>Paenibacillaceae</taxon>
        <taxon>Paenibacillus</taxon>
    </lineage>
</organism>
<dbReference type="GO" id="GO:0016747">
    <property type="term" value="F:acyltransferase activity, transferring groups other than amino-acyl groups"/>
    <property type="evidence" value="ECO:0007669"/>
    <property type="project" value="InterPro"/>
</dbReference>
<sequence length="380" mass="43115">MTVQEGNPDREGELLNFSHILFDLDGTLTDPKIGITKSVQYALAKFGIIEDNLDRLEPFIGPPLTHSFKEFYNFSEEDAWQAVQYYREYFADKGIFENQLYPGIPELLTMLTQQQAVLIVATSKPLVFAEKILKHFELEHFFHAVVGSNLDGTLSDKSEIIRYIIEQENLNTADTVMIGDRKHDIIGAHNNGISSIGVLYGYGSEAEMEAIAPTYCIHTVQELHEAFASNEKGRQSVISIQRIDRDHLPGLSGLYEELMERKTNDAKLAEAFESLEQDERYILLGAFHGEVLAGSLMGIICQDLVGECRPFMVIENVVVASRFRRQGIGRRLMLEIEQTARSRDCSYIIFVSGGQRKEAHKLYEHLGYKEESVEGFRKHL</sequence>
<dbReference type="GO" id="GO:0016787">
    <property type="term" value="F:hydrolase activity"/>
    <property type="evidence" value="ECO:0007669"/>
    <property type="project" value="UniProtKB-KW"/>
</dbReference>
<dbReference type="eggNOG" id="COG0546">
    <property type="taxonomic scope" value="Bacteria"/>
</dbReference>
<dbReference type="InterPro" id="IPR000182">
    <property type="entry name" value="GNAT_dom"/>
</dbReference>
<evidence type="ECO:0000313" key="3">
    <source>
        <dbReference type="Proteomes" id="UP000019772"/>
    </source>
</evidence>
<dbReference type="SUPFAM" id="SSF56784">
    <property type="entry name" value="HAD-like"/>
    <property type="match status" value="1"/>
</dbReference>
<keyword evidence="2" id="KW-0378">Hydrolase</keyword>
<dbReference type="GO" id="GO:0004713">
    <property type="term" value="F:protein tyrosine kinase activity"/>
    <property type="evidence" value="ECO:0007669"/>
    <property type="project" value="TreeGrafter"/>
</dbReference>
<dbReference type="CDD" id="cd04301">
    <property type="entry name" value="NAT_SF"/>
    <property type="match status" value="1"/>
</dbReference>
<dbReference type="RefSeq" id="WP_084266552.1">
    <property type="nucleotide sequence ID" value="NZ_CP004078.1"/>
</dbReference>
<reference evidence="2 3" key="1">
    <citation type="journal article" date="2014" name="PLoS Genet.">
        <title>Comparative Genomic Analysis of N2-Fixing and Non-N2-Fixing Paenibacillus spp.: Organization, Evolution and Expression of the Nitrogen Fixation Genes.</title>
        <authorList>
            <person name="Xie J.B."/>
            <person name="Du Z."/>
            <person name="Bai L."/>
            <person name="Tian C."/>
            <person name="Zhang Y."/>
            <person name="Xie J.Y."/>
            <person name="Wang T."/>
            <person name="Liu X."/>
            <person name="Chen X."/>
            <person name="Cheng Q."/>
            <person name="Chen S."/>
            <person name="Li J."/>
        </authorList>
    </citation>
    <scope>NUCLEOTIDE SEQUENCE [LARGE SCALE GENOMIC DNA]</scope>
    <source>
        <strain evidence="2 3">T27</strain>
    </source>
</reference>
<dbReference type="STRING" id="1268072.PSAB_17015"/>
<dbReference type="InterPro" id="IPR050155">
    <property type="entry name" value="HAD-like_hydrolase_sf"/>
</dbReference>
<dbReference type="PANTHER" id="PTHR43434">
    <property type="entry name" value="PHOSPHOGLYCOLATE PHOSPHATASE"/>
    <property type="match status" value="1"/>
</dbReference>
<dbReference type="Gene3D" id="3.40.50.1000">
    <property type="entry name" value="HAD superfamily/HAD-like"/>
    <property type="match status" value="1"/>
</dbReference>
<dbReference type="CDD" id="cd04302">
    <property type="entry name" value="HAD_5NT"/>
    <property type="match status" value="1"/>
</dbReference>
<name>X4ZP28_9BACL</name>
<gene>
    <name evidence="2" type="ORF">PSAB_17015</name>
</gene>
<dbReference type="InterPro" id="IPR023198">
    <property type="entry name" value="PGP-like_dom2"/>
</dbReference>
<dbReference type="SFLD" id="SFLDS00003">
    <property type="entry name" value="Haloacid_Dehalogenase"/>
    <property type="match status" value="1"/>
</dbReference>